<comment type="similarity">
    <text evidence="6">Belongs to the peptidase M48 family.</text>
</comment>
<keyword evidence="2" id="KW-0479">Metal-binding</keyword>
<dbReference type="EMBL" id="JANKHG010000027">
    <property type="protein sequence ID" value="MCR2747805.1"/>
    <property type="molecule type" value="Genomic_DNA"/>
</dbReference>
<organism evidence="8 9">
    <name type="scientific">Limnobacter parvus</name>
    <dbReference type="NCBI Taxonomy" id="2939690"/>
    <lineage>
        <taxon>Bacteria</taxon>
        <taxon>Pseudomonadati</taxon>
        <taxon>Pseudomonadota</taxon>
        <taxon>Betaproteobacteria</taxon>
        <taxon>Burkholderiales</taxon>
        <taxon>Burkholderiaceae</taxon>
        <taxon>Limnobacter</taxon>
    </lineage>
</organism>
<comment type="caution">
    <text evidence="8">The sequence shown here is derived from an EMBL/GenBank/DDBJ whole genome shotgun (WGS) entry which is preliminary data.</text>
</comment>
<dbReference type="EC" id="3.4.24.-" evidence="8"/>
<dbReference type="InterPro" id="IPR001915">
    <property type="entry name" value="Peptidase_M48"/>
</dbReference>
<proteinExistence type="inferred from homology"/>
<name>A0ABT1XKI5_9BURK</name>
<reference evidence="8" key="1">
    <citation type="submission" date="2022-07" db="EMBL/GenBank/DDBJ databases">
        <authorList>
            <person name="Xamxidin M."/>
        </authorList>
    </citation>
    <scope>NUCLEOTIDE SEQUENCE</scope>
    <source>
        <strain evidence="8">YS8-69</strain>
    </source>
</reference>
<evidence type="ECO:0000256" key="4">
    <source>
        <dbReference type="ARBA" id="ARBA00022833"/>
    </source>
</evidence>
<evidence type="ECO:0000313" key="8">
    <source>
        <dbReference type="EMBL" id="MCR2747805.1"/>
    </source>
</evidence>
<keyword evidence="9" id="KW-1185">Reference proteome</keyword>
<comment type="cofactor">
    <cofactor evidence="6">
        <name>Zn(2+)</name>
        <dbReference type="ChEBI" id="CHEBI:29105"/>
    </cofactor>
    <text evidence="6">Binds 1 zinc ion per subunit.</text>
</comment>
<keyword evidence="3 6" id="KW-0378">Hydrolase</keyword>
<evidence type="ECO:0000256" key="2">
    <source>
        <dbReference type="ARBA" id="ARBA00022723"/>
    </source>
</evidence>
<dbReference type="RefSeq" id="WP_257513018.1">
    <property type="nucleotide sequence ID" value="NZ_JANKHG010000027.1"/>
</dbReference>
<evidence type="ECO:0000256" key="5">
    <source>
        <dbReference type="ARBA" id="ARBA00023049"/>
    </source>
</evidence>
<dbReference type="Pfam" id="PF01435">
    <property type="entry name" value="Peptidase_M48"/>
    <property type="match status" value="1"/>
</dbReference>
<evidence type="ECO:0000256" key="1">
    <source>
        <dbReference type="ARBA" id="ARBA00022670"/>
    </source>
</evidence>
<keyword evidence="1 6" id="KW-0645">Protease</keyword>
<accession>A0ABT1XKI5</accession>
<keyword evidence="4 6" id="KW-0862">Zinc</keyword>
<feature type="domain" description="Peptidase M48" evidence="7">
    <location>
        <begin position="66"/>
        <end position="171"/>
    </location>
</feature>
<dbReference type="GO" id="GO:0008237">
    <property type="term" value="F:metallopeptidase activity"/>
    <property type="evidence" value="ECO:0007669"/>
    <property type="project" value="UniProtKB-KW"/>
</dbReference>
<evidence type="ECO:0000313" key="9">
    <source>
        <dbReference type="Proteomes" id="UP001165267"/>
    </source>
</evidence>
<evidence type="ECO:0000259" key="7">
    <source>
        <dbReference type="Pfam" id="PF01435"/>
    </source>
</evidence>
<protein>
    <submittedName>
        <fullName evidence="8">M48 family metalloprotease</fullName>
        <ecNumber evidence="8">3.4.24.-</ecNumber>
    </submittedName>
</protein>
<evidence type="ECO:0000256" key="3">
    <source>
        <dbReference type="ARBA" id="ARBA00022801"/>
    </source>
</evidence>
<evidence type="ECO:0000256" key="6">
    <source>
        <dbReference type="RuleBase" id="RU003983"/>
    </source>
</evidence>
<dbReference type="Proteomes" id="UP001165267">
    <property type="component" value="Unassembled WGS sequence"/>
</dbReference>
<sequence length="266" mass="29250">MADYSVSNDSASRELEVLKLSVLFDSHFFNGLPTQVHFTHNSSMVGTWVDHQGVANLSVSLDRIRFMNSDQLAFLIAHEYGHLVLKHPEKTVEIQQQFGVASTFDEFMLSFDMKREYSKLMREMEIQADLFGAKLALGLGRDPELGASFLLGETKGIQHPEGTLRVAKIKSEKESMAAEDFSDTFDSLAVQLGDAEVLAALLPSNLVLYRGDTPAGVKAAVESWSEPGMEPAYAGGPDYGFEVSILLTLAVLACALPRWWRKTSGG</sequence>
<gene>
    <name evidence="8" type="ORF">NSP04_14230</name>
</gene>
<keyword evidence="5 6" id="KW-0482">Metalloprotease</keyword>